<dbReference type="KEGG" id="gba:J421_3463"/>
<protein>
    <recommendedName>
        <fullName evidence="7">Endonuclease MutS2</fullName>
        <ecNumber evidence="7">3.1.-.-</ecNumber>
    </recommendedName>
    <alternativeName>
        <fullName evidence="7">Ribosome-associated protein quality control-upstream factor</fullName>
        <shortName evidence="7">RQC-upstream factor</shortName>
        <shortName evidence="7">RqcU</shortName>
        <ecNumber evidence="7">3.6.4.-</ecNumber>
    </alternativeName>
</protein>
<dbReference type="PANTHER" id="PTHR48466:SF2">
    <property type="entry name" value="OS10G0509000 PROTEIN"/>
    <property type="match status" value="1"/>
</dbReference>
<dbReference type="EC" id="3.1.-.-" evidence="7"/>
<dbReference type="PROSITE" id="PS50828">
    <property type="entry name" value="SMR"/>
    <property type="match status" value="1"/>
</dbReference>
<evidence type="ECO:0000256" key="4">
    <source>
        <dbReference type="ARBA" id="ARBA00022840"/>
    </source>
</evidence>
<sequence>MNSHALSVLEYPRVLAVVAERATSSLGARRLRALQPQTDLTALAAEHRRVAATRALVESELGWGPEPAPDLVDALAKLRVAGTSWSAAELLGGAVLLRSSRRTRESLTDPKRPAVITAVLSHLLQRLVSAKRSEEAIERAIAEDGAVRDDASPRLRQIRRELRSSQGELVALLERLMSRLEPHQQVNDMSVTVRNGRYVIPVRAHARTTVGGIVHDTSSTGATLFVEPPAAVEFGNRIRELEAEELREIDRILRELTEEIRPLREPMLDALDALVELDTLYARARFAKDYECSPFDLVDAQDGFTIRDGRHPLLLAQGVDVVPFDLAMAPDERTLLVSGPNTGGKTVLLKALALISLLAQSGIPAPVAEESRVAVFDDFFADVGDEQSIQASLSTFSAHLKNLTEIVGSATHASLVLIDELGSGTDPLEGAALGGAVLEELTRRGTTTVATTHLGALKELAAEVPGVVNASLQFDSAALAPTYRLLKGVPGRSYGIAIARRLKMPEHIVERAIERVPQGERDVDRLLADLEAREKALADRERLAEELVDSGRARAQRLAEREKAVRDRERQVEKEARQEARRFLLDARKEIDRTLKELRTTAEDVVEEKARESRRKIEELAARQNEQLERLDREERNVERRARSANGDKPRRAVHEPPQVGDAVEVGTLGGKVGTLLEVRGKEGVVAVGVMKLTVPLRTLVRTSQQRAKPEIVVPMMGDAPEVHANTEIDLRGMRVDEVDDYLLAELDQAVRADLRSVRIIHGKGTGALRERVAELLRKDTRVKGFRLGLWNEGGSGVSVVDLE</sequence>
<dbReference type="InterPro" id="IPR027417">
    <property type="entry name" value="P-loop_NTPase"/>
</dbReference>
<dbReference type="SMART" id="SM00534">
    <property type="entry name" value="MUTSac"/>
    <property type="match status" value="1"/>
</dbReference>
<keyword evidence="1 7" id="KW-0699">rRNA-binding</keyword>
<keyword evidence="3 7" id="KW-0378">Hydrolase</keyword>
<dbReference type="GO" id="GO:0030983">
    <property type="term" value="F:mismatched DNA binding"/>
    <property type="evidence" value="ECO:0007669"/>
    <property type="project" value="InterPro"/>
</dbReference>
<dbReference type="SUPFAM" id="SSF48334">
    <property type="entry name" value="DNA repair protein MutS, domain III"/>
    <property type="match status" value="1"/>
</dbReference>
<dbReference type="SUPFAM" id="SSF160443">
    <property type="entry name" value="SMR domain-like"/>
    <property type="match status" value="1"/>
</dbReference>
<keyword evidence="7" id="KW-0255">Endonuclease</keyword>
<evidence type="ECO:0000256" key="3">
    <source>
        <dbReference type="ARBA" id="ARBA00022801"/>
    </source>
</evidence>
<evidence type="ECO:0000256" key="5">
    <source>
        <dbReference type="ARBA" id="ARBA00022884"/>
    </source>
</evidence>
<evidence type="ECO:0000256" key="2">
    <source>
        <dbReference type="ARBA" id="ARBA00022741"/>
    </source>
</evidence>
<keyword evidence="2 7" id="KW-0547">Nucleotide-binding</keyword>
<dbReference type="PANTHER" id="PTHR48466">
    <property type="entry name" value="OS10G0509000 PROTEIN-RELATED"/>
    <property type="match status" value="1"/>
</dbReference>
<comment type="subunit">
    <text evidence="7">Homodimer. Binds to stalled ribosomes, contacting rRNA.</text>
</comment>
<dbReference type="SMART" id="SM00463">
    <property type="entry name" value="SMR"/>
    <property type="match status" value="1"/>
</dbReference>
<dbReference type="InterPro" id="IPR002625">
    <property type="entry name" value="Smr_dom"/>
</dbReference>
<dbReference type="HAMAP" id="MF_00092">
    <property type="entry name" value="MutS2"/>
    <property type="match status" value="1"/>
</dbReference>
<dbReference type="NCBIfam" id="TIGR01069">
    <property type="entry name" value="mutS2"/>
    <property type="match status" value="1"/>
</dbReference>
<dbReference type="Pfam" id="PF20297">
    <property type="entry name" value="MSSS"/>
    <property type="match status" value="1"/>
</dbReference>
<dbReference type="AlphaFoldDB" id="W0RKZ4"/>
<dbReference type="Gene3D" id="3.40.50.300">
    <property type="entry name" value="P-loop containing nucleotide triphosphate hydrolases"/>
    <property type="match status" value="1"/>
</dbReference>
<dbReference type="EC" id="3.6.4.-" evidence="7"/>
<evidence type="ECO:0000313" key="11">
    <source>
        <dbReference type="Proteomes" id="UP000019151"/>
    </source>
</evidence>
<dbReference type="Proteomes" id="UP000019151">
    <property type="component" value="Chromosome"/>
</dbReference>
<dbReference type="InterPro" id="IPR005747">
    <property type="entry name" value="MutS2"/>
</dbReference>
<feature type="compositionally biased region" description="Basic and acidic residues" evidence="8">
    <location>
        <begin position="631"/>
        <end position="655"/>
    </location>
</feature>
<dbReference type="PIRSF" id="PIRSF005814">
    <property type="entry name" value="MutS_YshD"/>
    <property type="match status" value="1"/>
</dbReference>
<evidence type="ECO:0000313" key="10">
    <source>
        <dbReference type="EMBL" id="AHG91000.1"/>
    </source>
</evidence>
<dbReference type="SUPFAM" id="SSF52540">
    <property type="entry name" value="P-loop containing nucleoside triphosphate hydrolases"/>
    <property type="match status" value="1"/>
</dbReference>
<dbReference type="FunCoup" id="W0RKZ4">
    <property type="interactions" value="115"/>
</dbReference>
<dbReference type="GO" id="GO:0043023">
    <property type="term" value="F:ribosomal large subunit binding"/>
    <property type="evidence" value="ECO:0007669"/>
    <property type="project" value="UniProtKB-UniRule"/>
</dbReference>
<dbReference type="GO" id="GO:0006298">
    <property type="term" value="P:mismatch repair"/>
    <property type="evidence" value="ECO:0007669"/>
    <property type="project" value="InterPro"/>
</dbReference>
<feature type="domain" description="Smr" evidence="9">
    <location>
        <begin position="729"/>
        <end position="804"/>
    </location>
</feature>
<dbReference type="eggNOG" id="COG1193">
    <property type="taxonomic scope" value="Bacteria"/>
</dbReference>
<dbReference type="OrthoDB" id="9808166at2"/>
<name>W0RKZ4_9BACT</name>
<feature type="region of interest" description="Disordered" evidence="8">
    <location>
        <begin position="631"/>
        <end position="656"/>
    </location>
</feature>
<feature type="binding site" evidence="7">
    <location>
        <begin position="339"/>
        <end position="346"/>
    </location>
    <ligand>
        <name>ATP</name>
        <dbReference type="ChEBI" id="CHEBI:30616"/>
    </ligand>
</feature>
<dbReference type="SMART" id="SM00533">
    <property type="entry name" value="MUTSd"/>
    <property type="match status" value="1"/>
</dbReference>
<dbReference type="Pfam" id="PF00488">
    <property type="entry name" value="MutS_V"/>
    <property type="match status" value="1"/>
</dbReference>
<reference evidence="10 11" key="1">
    <citation type="journal article" date="2014" name="Genome Announc.">
        <title>Genome Sequence and Methylome of Soil Bacterium Gemmatirosa kalamazoonensis KBS708T, a Member of the Rarely Cultivated Gemmatimonadetes Phylum.</title>
        <authorList>
            <person name="Debruyn J.M."/>
            <person name="Radosevich M."/>
            <person name="Wommack K.E."/>
            <person name="Polson S.W."/>
            <person name="Hauser L.J."/>
            <person name="Fawaz M.N."/>
            <person name="Korlach J."/>
            <person name="Tsai Y.C."/>
        </authorList>
    </citation>
    <scope>NUCLEOTIDE SEQUENCE [LARGE SCALE GENOMIC DNA]</scope>
    <source>
        <strain evidence="10 11">KBS708</strain>
    </source>
</reference>
<dbReference type="EMBL" id="CP007128">
    <property type="protein sequence ID" value="AHG91000.1"/>
    <property type="molecule type" value="Genomic_DNA"/>
</dbReference>
<keyword evidence="7" id="KW-0540">Nuclease</keyword>
<dbReference type="GO" id="GO:0005524">
    <property type="term" value="F:ATP binding"/>
    <property type="evidence" value="ECO:0007669"/>
    <property type="project" value="UniProtKB-UniRule"/>
</dbReference>
<comment type="function">
    <text evidence="7">Endonuclease that is involved in the suppression of homologous recombination and thus may have a key role in the control of bacterial genetic diversity.</text>
</comment>
<dbReference type="InterPro" id="IPR046893">
    <property type="entry name" value="MSSS"/>
</dbReference>
<dbReference type="InParanoid" id="W0RKZ4"/>
<dbReference type="InterPro" id="IPR000432">
    <property type="entry name" value="DNA_mismatch_repair_MutS_C"/>
</dbReference>
<dbReference type="InterPro" id="IPR007696">
    <property type="entry name" value="DNA_mismatch_repair_MutS_core"/>
</dbReference>
<keyword evidence="5 7" id="KW-0694">RNA-binding</keyword>
<dbReference type="PROSITE" id="PS00486">
    <property type="entry name" value="DNA_MISMATCH_REPAIR_2"/>
    <property type="match status" value="1"/>
</dbReference>
<dbReference type="GO" id="GO:0072344">
    <property type="term" value="P:rescue of stalled ribosome"/>
    <property type="evidence" value="ECO:0007669"/>
    <property type="project" value="UniProtKB-UniRule"/>
</dbReference>
<dbReference type="HOGENOM" id="CLU_011252_2_1_0"/>
<proteinExistence type="inferred from homology"/>
<dbReference type="PATRIC" id="fig|861299.3.peg.3516"/>
<evidence type="ECO:0000256" key="8">
    <source>
        <dbReference type="SAM" id="MobiDB-lite"/>
    </source>
</evidence>
<dbReference type="GO" id="GO:0019843">
    <property type="term" value="F:rRNA binding"/>
    <property type="evidence" value="ECO:0007669"/>
    <property type="project" value="UniProtKB-UniRule"/>
</dbReference>
<dbReference type="GO" id="GO:0004519">
    <property type="term" value="F:endonuclease activity"/>
    <property type="evidence" value="ECO:0007669"/>
    <property type="project" value="UniProtKB-UniRule"/>
</dbReference>
<keyword evidence="6 7" id="KW-0238">DNA-binding</keyword>
<evidence type="ECO:0000256" key="7">
    <source>
        <dbReference type="HAMAP-Rule" id="MF_00092"/>
    </source>
</evidence>
<evidence type="ECO:0000256" key="6">
    <source>
        <dbReference type="ARBA" id="ARBA00023125"/>
    </source>
</evidence>
<dbReference type="RefSeq" id="WP_025412459.1">
    <property type="nucleotide sequence ID" value="NZ_CP007128.1"/>
</dbReference>
<dbReference type="InterPro" id="IPR036187">
    <property type="entry name" value="DNA_mismatch_repair_MutS_sf"/>
</dbReference>
<comment type="similarity">
    <text evidence="7">Belongs to the DNA mismatch repair MutS family. MutS2 subfamily.</text>
</comment>
<evidence type="ECO:0000256" key="1">
    <source>
        <dbReference type="ARBA" id="ARBA00022730"/>
    </source>
</evidence>
<gene>
    <name evidence="7" type="primary">mutS2</name>
    <name evidence="7" type="synonym">rqcU</name>
    <name evidence="10" type="ORF">J421_3463</name>
</gene>
<dbReference type="Gene3D" id="3.30.1370.110">
    <property type="match status" value="1"/>
</dbReference>
<comment type="function">
    <text evidence="7">Acts as a ribosome collision sensor, splitting the ribosome into its 2 subunits. Detects stalled/collided 70S ribosomes which it binds and splits by an ATP-hydrolysis driven conformational change. Acts upstream of the ribosome quality control system (RQC), a ribosome-associated complex that mediates the extraction of incompletely synthesized nascent chains from stalled ribosomes and their subsequent degradation. Probably generates substrates for RQC.</text>
</comment>
<dbReference type="STRING" id="861299.J421_3463"/>
<dbReference type="GO" id="GO:0140664">
    <property type="term" value="F:ATP-dependent DNA damage sensor activity"/>
    <property type="evidence" value="ECO:0007669"/>
    <property type="project" value="InterPro"/>
</dbReference>
<dbReference type="InterPro" id="IPR036063">
    <property type="entry name" value="Smr_dom_sf"/>
</dbReference>
<evidence type="ECO:0000259" key="9">
    <source>
        <dbReference type="PROSITE" id="PS50828"/>
    </source>
</evidence>
<dbReference type="GO" id="GO:0016887">
    <property type="term" value="F:ATP hydrolysis activity"/>
    <property type="evidence" value="ECO:0007669"/>
    <property type="project" value="InterPro"/>
</dbReference>
<accession>W0RKZ4</accession>
<keyword evidence="11" id="KW-1185">Reference proteome</keyword>
<dbReference type="Pfam" id="PF01713">
    <property type="entry name" value="Smr"/>
    <property type="match status" value="1"/>
</dbReference>
<dbReference type="GO" id="GO:0045910">
    <property type="term" value="P:negative regulation of DNA recombination"/>
    <property type="evidence" value="ECO:0007669"/>
    <property type="project" value="InterPro"/>
</dbReference>
<organism evidence="10 11">
    <name type="scientific">Gemmatirosa kalamazoonensis</name>
    <dbReference type="NCBI Taxonomy" id="861299"/>
    <lineage>
        <taxon>Bacteria</taxon>
        <taxon>Pseudomonadati</taxon>
        <taxon>Gemmatimonadota</taxon>
        <taxon>Gemmatimonadia</taxon>
        <taxon>Gemmatimonadales</taxon>
        <taxon>Gemmatimonadaceae</taxon>
        <taxon>Gemmatirosa</taxon>
    </lineage>
</organism>
<keyword evidence="4 7" id="KW-0067">ATP-binding</keyword>
<dbReference type="FunFam" id="3.40.50.300:FF:000830">
    <property type="entry name" value="Endonuclease MutS2"/>
    <property type="match status" value="1"/>
</dbReference>
<dbReference type="InterPro" id="IPR045076">
    <property type="entry name" value="MutS"/>
</dbReference>